<keyword evidence="2" id="KW-1185">Reference proteome</keyword>
<evidence type="ECO:0008006" key="3">
    <source>
        <dbReference type="Google" id="ProtNLM"/>
    </source>
</evidence>
<name>A0A250X972_9CHLO</name>
<dbReference type="InterPro" id="IPR036045">
    <property type="entry name" value="Sec1-like_sf"/>
</dbReference>
<proteinExistence type="predicted"/>
<organism evidence="1 2">
    <name type="scientific">Chlamydomonas eustigma</name>
    <dbReference type="NCBI Taxonomy" id="1157962"/>
    <lineage>
        <taxon>Eukaryota</taxon>
        <taxon>Viridiplantae</taxon>
        <taxon>Chlorophyta</taxon>
        <taxon>core chlorophytes</taxon>
        <taxon>Chlorophyceae</taxon>
        <taxon>CS clade</taxon>
        <taxon>Chlamydomonadales</taxon>
        <taxon>Chlamydomonadaceae</taxon>
        <taxon>Chlamydomonas</taxon>
    </lineage>
</organism>
<dbReference type="EMBL" id="BEGY01000041">
    <property type="protein sequence ID" value="GAX79320.1"/>
    <property type="molecule type" value="Genomic_DNA"/>
</dbReference>
<reference evidence="1 2" key="1">
    <citation type="submission" date="2017-08" db="EMBL/GenBank/DDBJ databases">
        <title>Acidophilic green algal genome provides insights into adaptation to an acidic environment.</title>
        <authorList>
            <person name="Hirooka S."/>
            <person name="Hirose Y."/>
            <person name="Kanesaki Y."/>
            <person name="Higuchi S."/>
            <person name="Fujiwara T."/>
            <person name="Onuma R."/>
            <person name="Era A."/>
            <person name="Ohbayashi R."/>
            <person name="Uzuka A."/>
            <person name="Nozaki H."/>
            <person name="Yoshikawa H."/>
            <person name="Miyagishima S.Y."/>
        </authorList>
    </citation>
    <scope>NUCLEOTIDE SEQUENCE [LARGE SCALE GENOMIC DNA]</scope>
    <source>
        <strain evidence="1 2">NIES-2499</strain>
    </source>
</reference>
<protein>
    <recommendedName>
        <fullName evidence="3">Sec1 family protein</fullName>
    </recommendedName>
</protein>
<dbReference type="SUPFAM" id="SSF56815">
    <property type="entry name" value="Sec1/munc18-like (SM) proteins"/>
    <property type="match status" value="1"/>
</dbReference>
<dbReference type="Proteomes" id="UP000232323">
    <property type="component" value="Unassembled WGS sequence"/>
</dbReference>
<evidence type="ECO:0000313" key="2">
    <source>
        <dbReference type="Proteomes" id="UP000232323"/>
    </source>
</evidence>
<evidence type="ECO:0000313" key="1">
    <source>
        <dbReference type="EMBL" id="GAX79320.1"/>
    </source>
</evidence>
<gene>
    <name evidence="1" type="ORF">CEUSTIGMA_g6761.t1</name>
</gene>
<accession>A0A250X972</accession>
<dbReference type="AlphaFoldDB" id="A0A250X972"/>
<comment type="caution">
    <text evidence="1">The sequence shown here is derived from an EMBL/GenBank/DDBJ whole genome shotgun (WGS) entry which is preliminary data.</text>
</comment>
<sequence length="195" mass="20691">MLMQACLTGPEGRTAVQKEVRSLLHSFFQRLQYISQSRLPLEELRRVNTSDIFSDTPAAVKPLLQQIGCQLRKGGELPDLMQPSASSSSSLSGLISKGLGRIMMGAAGVSRQQVAMQNPSRSKIVLMFVVGGVSLSEARTVSADRSSSSGGAARASGFRSESLVEQGGVHESPLILVGGTALISTEDVCRKLLVC</sequence>
<dbReference type="OrthoDB" id="549905at2759"/>